<dbReference type="Proteomes" id="UP000757435">
    <property type="component" value="Unassembled WGS sequence"/>
</dbReference>
<dbReference type="InterPro" id="IPR003661">
    <property type="entry name" value="HisK_dim/P_dom"/>
</dbReference>
<evidence type="ECO:0000259" key="7">
    <source>
        <dbReference type="PROSITE" id="PS50109"/>
    </source>
</evidence>
<reference evidence="8" key="2">
    <citation type="journal article" date="2022" name="Microbiol. Resour. Announc.">
        <title>Metagenome Sequencing to Explore Phylogenomics of Terrestrial Cyanobacteria.</title>
        <authorList>
            <person name="Ward R.D."/>
            <person name="Stajich J.E."/>
            <person name="Johansen J.R."/>
            <person name="Huntemann M."/>
            <person name="Clum A."/>
            <person name="Foster B."/>
            <person name="Foster B."/>
            <person name="Roux S."/>
            <person name="Palaniappan K."/>
            <person name="Varghese N."/>
            <person name="Mukherjee S."/>
            <person name="Reddy T.B.K."/>
            <person name="Daum C."/>
            <person name="Copeland A."/>
            <person name="Chen I.A."/>
            <person name="Ivanova N.N."/>
            <person name="Kyrpides N.C."/>
            <person name="Shapiro N."/>
            <person name="Eloe-Fadrosh E.A."/>
            <person name="Pietrasiak N."/>
        </authorList>
    </citation>
    <scope>NUCLEOTIDE SEQUENCE</scope>
    <source>
        <strain evidence="8">UHER 2000/2452</strain>
    </source>
</reference>
<dbReference type="GO" id="GO:0000155">
    <property type="term" value="F:phosphorelay sensor kinase activity"/>
    <property type="evidence" value="ECO:0007669"/>
    <property type="project" value="InterPro"/>
</dbReference>
<dbReference type="SUPFAM" id="SSF47384">
    <property type="entry name" value="Homodimeric domain of signal transducing histidine kinase"/>
    <property type="match status" value="1"/>
</dbReference>
<dbReference type="Gene3D" id="3.30.565.10">
    <property type="entry name" value="Histidine kinase-like ATPase, C-terminal domain"/>
    <property type="match status" value="1"/>
</dbReference>
<evidence type="ECO:0000256" key="2">
    <source>
        <dbReference type="ARBA" id="ARBA00012438"/>
    </source>
</evidence>
<dbReference type="AlphaFoldDB" id="A0A951UQN8"/>
<evidence type="ECO:0000256" key="1">
    <source>
        <dbReference type="ARBA" id="ARBA00000085"/>
    </source>
</evidence>
<feature type="domain" description="Histidine kinase" evidence="7">
    <location>
        <begin position="235"/>
        <end position="461"/>
    </location>
</feature>
<evidence type="ECO:0000256" key="3">
    <source>
        <dbReference type="ARBA" id="ARBA00022553"/>
    </source>
</evidence>
<evidence type="ECO:0000256" key="6">
    <source>
        <dbReference type="SAM" id="MobiDB-lite"/>
    </source>
</evidence>
<gene>
    <name evidence="8" type="ORF">KME15_18275</name>
</gene>
<keyword evidence="5" id="KW-0902">Two-component regulatory system</keyword>
<comment type="caution">
    <text evidence="8">The sequence shown here is derived from an EMBL/GenBank/DDBJ whole genome shotgun (WGS) entry which is preliminary data.</text>
</comment>
<feature type="region of interest" description="Disordered" evidence="6">
    <location>
        <begin position="206"/>
        <end position="229"/>
    </location>
</feature>
<dbReference type="Gene3D" id="1.10.287.130">
    <property type="match status" value="1"/>
</dbReference>
<dbReference type="InterPro" id="IPR036097">
    <property type="entry name" value="HisK_dim/P_sf"/>
</dbReference>
<dbReference type="EMBL" id="JAHHHD010000023">
    <property type="protein sequence ID" value="MBW4660623.1"/>
    <property type="molecule type" value="Genomic_DNA"/>
</dbReference>
<dbReference type="SMART" id="SM00388">
    <property type="entry name" value="HisKA"/>
    <property type="match status" value="1"/>
</dbReference>
<sequence length="465" mass="50858">MKRAKSARLAQPSAPSTQGIVLSGPFPILDQPELLANFSAWTFTIGTPGEMPLQLLPSPHGTAVTNVPIPTLPLLSSDPLAAEQFCLALTATFGVVLVLGETPQGEPAFLFSFDPNVVQQAWRSLQARLRMVAPYALPALDSLVEQFVPKAPDFRIVSQFSRLMLDALPHPSDLEERSQTVSQSLQGVAQSIGQAALPNIPAFSQAVRQPGKPQGVQPEKRSPADSGSDTELLQAIAHEVRTPLTTIRTLTRLLLRRKDLNPDVLKRLEVIDRECTEQIDRFSLIFRAVELETDQGKKSLASLAPISLAQVLQQTVPRWQQQAQQHSHTLEVEWPQKLPMVVTDPTMLDQVLTGLVDRFTHSLPPGSHIQMQVSQAGHQIKLQLESHPQVNTAEIQGKAKFGFSPALKSLGQLLMFQPETGNLSLSMAVTKNLFQALGGKMIVKQSPHQGEVLTIFLPILDKPVG</sequence>
<dbReference type="InterPro" id="IPR005467">
    <property type="entry name" value="His_kinase_dom"/>
</dbReference>
<keyword evidence="4 8" id="KW-0418">Kinase</keyword>
<name>A0A951UQN8_9CYAN</name>
<dbReference type="EC" id="2.7.13.3" evidence="2"/>
<keyword evidence="3" id="KW-0597">Phosphoprotein</keyword>
<proteinExistence type="predicted"/>
<evidence type="ECO:0000256" key="5">
    <source>
        <dbReference type="ARBA" id="ARBA00023012"/>
    </source>
</evidence>
<organism evidence="8 9">
    <name type="scientific">Drouetiella hepatica Uher 2000/2452</name>
    <dbReference type="NCBI Taxonomy" id="904376"/>
    <lineage>
        <taxon>Bacteria</taxon>
        <taxon>Bacillati</taxon>
        <taxon>Cyanobacteriota</taxon>
        <taxon>Cyanophyceae</taxon>
        <taxon>Oculatellales</taxon>
        <taxon>Oculatellaceae</taxon>
        <taxon>Drouetiella</taxon>
    </lineage>
</organism>
<evidence type="ECO:0000256" key="4">
    <source>
        <dbReference type="ARBA" id="ARBA00022777"/>
    </source>
</evidence>
<dbReference type="Pfam" id="PF00512">
    <property type="entry name" value="HisKA"/>
    <property type="match status" value="1"/>
</dbReference>
<comment type="catalytic activity">
    <reaction evidence="1">
        <text>ATP + protein L-histidine = ADP + protein N-phospho-L-histidine.</text>
        <dbReference type="EC" id="2.7.13.3"/>
    </reaction>
</comment>
<protein>
    <recommendedName>
        <fullName evidence="2">histidine kinase</fullName>
        <ecNumber evidence="2">2.7.13.3</ecNumber>
    </recommendedName>
</protein>
<evidence type="ECO:0000313" key="8">
    <source>
        <dbReference type="EMBL" id="MBW4660623.1"/>
    </source>
</evidence>
<accession>A0A951UQN8</accession>
<keyword evidence="4 8" id="KW-0808">Transferase</keyword>
<dbReference type="PANTHER" id="PTHR43547">
    <property type="entry name" value="TWO-COMPONENT HISTIDINE KINASE"/>
    <property type="match status" value="1"/>
</dbReference>
<evidence type="ECO:0000313" key="9">
    <source>
        <dbReference type="Proteomes" id="UP000757435"/>
    </source>
</evidence>
<dbReference type="PANTHER" id="PTHR43547:SF2">
    <property type="entry name" value="HYBRID SIGNAL TRANSDUCTION HISTIDINE KINASE C"/>
    <property type="match status" value="1"/>
</dbReference>
<dbReference type="SUPFAM" id="SSF55874">
    <property type="entry name" value="ATPase domain of HSP90 chaperone/DNA topoisomerase II/histidine kinase"/>
    <property type="match status" value="1"/>
</dbReference>
<dbReference type="PROSITE" id="PS50109">
    <property type="entry name" value="HIS_KIN"/>
    <property type="match status" value="1"/>
</dbReference>
<dbReference type="InterPro" id="IPR036890">
    <property type="entry name" value="HATPase_C_sf"/>
</dbReference>
<reference evidence="8" key="1">
    <citation type="submission" date="2021-05" db="EMBL/GenBank/DDBJ databases">
        <authorList>
            <person name="Pietrasiak N."/>
            <person name="Ward R."/>
            <person name="Stajich J.E."/>
            <person name="Kurbessoian T."/>
        </authorList>
    </citation>
    <scope>NUCLEOTIDE SEQUENCE</scope>
    <source>
        <strain evidence="8">UHER 2000/2452</strain>
    </source>
</reference>